<evidence type="ECO:0000313" key="2">
    <source>
        <dbReference type="EMBL" id="RDU70068.1"/>
    </source>
</evidence>
<sequence length="122" mass="13015">MAVFANNDKQLDGANGATIISSGTKIKGEIHTHCHLHIDGDFEGVIHSNSTVNIGKNGVVNGEVFSEKLIVSGKLFGTVKSKIVEIMPYGKIDGKVSSHELVIERKGNLTGESIVEDGEQLD</sequence>
<evidence type="ECO:0000313" key="3">
    <source>
        <dbReference type="Proteomes" id="UP000257067"/>
    </source>
</evidence>
<evidence type="ECO:0000256" key="1">
    <source>
        <dbReference type="ARBA" id="ARBA00044755"/>
    </source>
</evidence>
<comment type="similarity">
    <text evidence="1">Belongs to the bactofilin family.</text>
</comment>
<protein>
    <submittedName>
        <fullName evidence="2">Polymer-forming cytoskeletal family protein</fullName>
    </submittedName>
</protein>
<organism evidence="2 3">
    <name type="scientific">Helicobacter cholecystus</name>
    <dbReference type="NCBI Taxonomy" id="45498"/>
    <lineage>
        <taxon>Bacteria</taxon>
        <taxon>Pseudomonadati</taxon>
        <taxon>Campylobacterota</taxon>
        <taxon>Epsilonproteobacteria</taxon>
        <taxon>Campylobacterales</taxon>
        <taxon>Helicobacteraceae</taxon>
        <taxon>Helicobacter</taxon>
    </lineage>
</organism>
<keyword evidence="3" id="KW-1185">Reference proteome</keyword>
<accession>A0A3D8IXT0</accession>
<reference evidence="2 3" key="1">
    <citation type="submission" date="2018-04" db="EMBL/GenBank/DDBJ databases">
        <title>Novel Campyloabacter and Helicobacter Species and Strains.</title>
        <authorList>
            <person name="Mannion A.J."/>
            <person name="Shen Z."/>
            <person name="Fox J.G."/>
        </authorList>
    </citation>
    <scope>NUCLEOTIDE SEQUENCE [LARGE SCALE GENOMIC DNA]</scope>
    <source>
        <strain evidence="2 3">ATCC 700242</strain>
    </source>
</reference>
<dbReference type="InterPro" id="IPR007607">
    <property type="entry name" value="BacA/B"/>
</dbReference>
<dbReference type="PANTHER" id="PTHR35024">
    <property type="entry name" value="HYPOTHETICAL CYTOSOLIC PROTEIN"/>
    <property type="match status" value="1"/>
</dbReference>
<dbReference type="EMBL" id="NXLU01000001">
    <property type="protein sequence ID" value="RDU70068.1"/>
    <property type="molecule type" value="Genomic_DNA"/>
</dbReference>
<dbReference type="RefSeq" id="WP_104723918.1">
    <property type="nucleotide sequence ID" value="NZ_FZNE01000002.1"/>
</dbReference>
<comment type="caution">
    <text evidence="2">The sequence shown here is derived from an EMBL/GenBank/DDBJ whole genome shotgun (WGS) entry which is preliminary data.</text>
</comment>
<dbReference type="Proteomes" id="UP000257067">
    <property type="component" value="Unassembled WGS sequence"/>
</dbReference>
<dbReference type="OrthoDB" id="5327254at2"/>
<dbReference type="PANTHER" id="PTHR35024:SF4">
    <property type="entry name" value="POLYMER-FORMING CYTOSKELETAL PROTEIN"/>
    <property type="match status" value="1"/>
</dbReference>
<dbReference type="Pfam" id="PF04519">
    <property type="entry name" value="Bactofilin"/>
    <property type="match status" value="1"/>
</dbReference>
<dbReference type="AlphaFoldDB" id="A0A3D8IXT0"/>
<proteinExistence type="inferred from homology"/>
<name>A0A3D8IXT0_9HELI</name>
<gene>
    <name evidence="2" type="ORF">CQA62_01250</name>
</gene>